<gene>
    <name evidence="10" type="ORF">SteCoe_27545</name>
</gene>
<organism evidence="10 11">
    <name type="scientific">Stentor coeruleus</name>
    <dbReference type="NCBI Taxonomy" id="5963"/>
    <lineage>
        <taxon>Eukaryota</taxon>
        <taxon>Sar</taxon>
        <taxon>Alveolata</taxon>
        <taxon>Ciliophora</taxon>
        <taxon>Postciliodesmatophora</taxon>
        <taxon>Heterotrichea</taxon>
        <taxon>Heterotrichida</taxon>
        <taxon>Stentoridae</taxon>
        <taxon>Stentor</taxon>
    </lineage>
</organism>
<dbReference type="SUPFAM" id="SSF48371">
    <property type="entry name" value="ARM repeat"/>
    <property type="match status" value="2"/>
</dbReference>
<dbReference type="Pfam" id="PF25780">
    <property type="entry name" value="TPR_IPO5"/>
    <property type="match status" value="1"/>
</dbReference>
<evidence type="ECO:0000259" key="9">
    <source>
        <dbReference type="PROSITE" id="PS50166"/>
    </source>
</evidence>
<dbReference type="InterPro" id="IPR057672">
    <property type="entry name" value="TPR_IPO4/5"/>
</dbReference>
<keyword evidence="3" id="KW-0813">Transport</keyword>
<keyword evidence="8" id="KW-0175">Coiled coil</keyword>
<keyword evidence="4" id="KW-0963">Cytoplasm</keyword>
<evidence type="ECO:0000313" key="10">
    <source>
        <dbReference type="EMBL" id="OMJ73702.1"/>
    </source>
</evidence>
<feature type="coiled-coil region" evidence="8">
    <location>
        <begin position="7"/>
        <end position="34"/>
    </location>
</feature>
<comment type="subcellular location">
    <subcellularLocation>
        <location evidence="2">Cytoplasm</location>
    </subcellularLocation>
    <subcellularLocation>
        <location evidence="1">Nucleus</location>
    </subcellularLocation>
</comment>
<dbReference type="PROSITE" id="PS50166">
    <property type="entry name" value="IMPORTIN_B_NT"/>
    <property type="match status" value="1"/>
</dbReference>
<evidence type="ECO:0000256" key="1">
    <source>
        <dbReference type="ARBA" id="ARBA00004123"/>
    </source>
</evidence>
<sequence>MVDAQICEILKNLLNADKQTREVAEQEIQSLKLNTPDLLISSLTSLLLDPIADDIKSLSAVLLKQYLASLWVQLDRHLQYNIKQKLLDSLQRISNISLLKKCCDVISEISIQTYKEGDLESRSHIVNFLMESLESQTNSMIFSSFQILLVIYPFYIEEFSMYKEVLFQAYYKYLESSECEIRGICIQAFNVMISVVDGAEAMYYAELLQNLLKSIIFICGMSEYLAEVCLKSLRDLAETEPLYFRSRILWCFSFTENICKMQVGVGCKYLCMEFVTLIVENYSQLISQKKIVLEGLFVLFTRNFMEFLCPMAEDVEINYEELFLSLFNRVTGSLKVNFIDIILEFCESLDKSPKEWYFIYISIKCLKSIVKELENSEKLDWSINYIIKYSSSQTTQIRFASYSAIKHLSESFPKHFATKYSDSIIPVLISGFSESQSEILTIAIEASKEFFYYSEGQVSTKHIETLLPAVANLLIKHGFSEKTLGVLESIVLLYRKNLRKYFDELFEKVLEITSTTENKSIQAAGLGCLLSLRKILSSGELKKYAFSYVALLKKLIGNNLADEFVKTHVLNAWKILSKSLRGDLSNYLDQIAPILLLYLQSPTDLEIEEHLETLLALIEASPESFFPYMPTASELIVGFLIPSSSDSVKILACSLAASLVKVIKISYNKEILSGIVPYSKGFISAIWRLCLNENDLGVLIEILGSLRVIVEVPGFEYLNKDEIGHIGRVVIKVIEEISKGKNKEIRENDMKACSQVFLSLFRTHVNNSANLIDYAYNTIVAKFLNESNSQRDKIFALEVLGHILESVGDLVDGVKLKEMVGILIFYMGNQVQNIRIASIEGLTRFFSSVKSEKVVVSLQIIMAGLEKSLNCKEKHAGPEKESAKIAVGVILKHQRNLVKLDLIIPWWVRYLPIRKNKNKARELHDFLADLVINDASVMADRVDIVKFFVSIAFTDVCAKRTVTKIEKIIEMFLESHEKVVLIQALPESMWGKFPRLF</sequence>
<dbReference type="PANTHER" id="PTHR10527">
    <property type="entry name" value="IMPORTIN BETA"/>
    <property type="match status" value="1"/>
</dbReference>
<dbReference type="GO" id="GO:0005737">
    <property type="term" value="C:cytoplasm"/>
    <property type="evidence" value="ECO:0007669"/>
    <property type="project" value="UniProtKB-SubCell"/>
</dbReference>
<evidence type="ECO:0000256" key="5">
    <source>
        <dbReference type="ARBA" id="ARBA00022737"/>
    </source>
</evidence>
<dbReference type="OrthoDB" id="543373at2759"/>
<reference evidence="10 11" key="1">
    <citation type="submission" date="2016-11" db="EMBL/GenBank/DDBJ databases">
        <title>The macronuclear genome of Stentor coeruleus: a giant cell with tiny introns.</title>
        <authorList>
            <person name="Slabodnick M."/>
            <person name="Ruby J.G."/>
            <person name="Reiff S.B."/>
            <person name="Swart E.C."/>
            <person name="Gosai S."/>
            <person name="Prabakaran S."/>
            <person name="Witkowska E."/>
            <person name="Larue G.E."/>
            <person name="Fisher S."/>
            <person name="Freeman R.M."/>
            <person name="Gunawardena J."/>
            <person name="Chu W."/>
            <person name="Stover N.A."/>
            <person name="Gregory B.D."/>
            <person name="Nowacki M."/>
            <person name="Derisi J."/>
            <person name="Roy S.W."/>
            <person name="Marshall W.F."/>
            <person name="Sood P."/>
        </authorList>
    </citation>
    <scope>NUCLEOTIDE SEQUENCE [LARGE SCALE GENOMIC DNA]</scope>
    <source>
        <strain evidence="10">WM001</strain>
    </source>
</reference>
<protein>
    <recommendedName>
        <fullName evidence="9">Importin N-terminal domain-containing protein</fullName>
    </recommendedName>
</protein>
<dbReference type="InterPro" id="IPR011989">
    <property type="entry name" value="ARM-like"/>
</dbReference>
<comment type="caution">
    <text evidence="10">The sequence shown here is derived from an EMBL/GenBank/DDBJ whole genome shotgun (WGS) entry which is preliminary data.</text>
</comment>
<dbReference type="AlphaFoldDB" id="A0A1R2BA98"/>
<evidence type="ECO:0000256" key="8">
    <source>
        <dbReference type="SAM" id="Coils"/>
    </source>
</evidence>
<evidence type="ECO:0000256" key="4">
    <source>
        <dbReference type="ARBA" id="ARBA00022490"/>
    </source>
</evidence>
<keyword evidence="5" id="KW-0677">Repeat</keyword>
<keyword evidence="6" id="KW-0653">Protein transport</keyword>
<dbReference type="InterPro" id="IPR016024">
    <property type="entry name" value="ARM-type_fold"/>
</dbReference>
<dbReference type="Proteomes" id="UP000187209">
    <property type="component" value="Unassembled WGS sequence"/>
</dbReference>
<dbReference type="InterPro" id="IPR001494">
    <property type="entry name" value="Importin-beta_N"/>
</dbReference>
<keyword evidence="7" id="KW-0539">Nucleus</keyword>
<proteinExistence type="predicted"/>
<dbReference type="InterPro" id="IPR040122">
    <property type="entry name" value="Importin_beta"/>
</dbReference>
<dbReference type="EMBL" id="MPUH01000802">
    <property type="protein sequence ID" value="OMJ73702.1"/>
    <property type="molecule type" value="Genomic_DNA"/>
</dbReference>
<evidence type="ECO:0000313" key="11">
    <source>
        <dbReference type="Proteomes" id="UP000187209"/>
    </source>
</evidence>
<evidence type="ECO:0000256" key="6">
    <source>
        <dbReference type="ARBA" id="ARBA00022927"/>
    </source>
</evidence>
<dbReference type="GO" id="GO:0031267">
    <property type="term" value="F:small GTPase binding"/>
    <property type="evidence" value="ECO:0007669"/>
    <property type="project" value="InterPro"/>
</dbReference>
<feature type="domain" description="Importin N-terminal" evidence="9">
    <location>
        <begin position="24"/>
        <end position="92"/>
    </location>
</feature>
<keyword evidence="11" id="KW-1185">Reference proteome</keyword>
<dbReference type="Gene3D" id="1.25.10.10">
    <property type="entry name" value="Leucine-rich Repeat Variant"/>
    <property type="match status" value="1"/>
</dbReference>
<evidence type="ECO:0000256" key="7">
    <source>
        <dbReference type="ARBA" id="ARBA00023242"/>
    </source>
</evidence>
<dbReference type="GO" id="GO:0006606">
    <property type="term" value="P:protein import into nucleus"/>
    <property type="evidence" value="ECO:0007669"/>
    <property type="project" value="InterPro"/>
</dbReference>
<accession>A0A1R2BA98</accession>
<name>A0A1R2BA98_9CILI</name>
<evidence type="ECO:0000256" key="3">
    <source>
        <dbReference type="ARBA" id="ARBA00022448"/>
    </source>
</evidence>
<evidence type="ECO:0000256" key="2">
    <source>
        <dbReference type="ARBA" id="ARBA00004496"/>
    </source>
</evidence>